<feature type="domain" description="CCHC-type" evidence="2">
    <location>
        <begin position="69"/>
        <end position="82"/>
    </location>
</feature>
<dbReference type="GO" id="GO:0008270">
    <property type="term" value="F:zinc ion binding"/>
    <property type="evidence" value="ECO:0007669"/>
    <property type="project" value="UniProtKB-KW"/>
</dbReference>
<evidence type="ECO:0000259" key="2">
    <source>
        <dbReference type="PROSITE" id="PS50158"/>
    </source>
</evidence>
<protein>
    <submittedName>
        <fullName evidence="3">Zinc knuckle</fullName>
    </submittedName>
</protein>
<dbReference type="Pfam" id="PF00098">
    <property type="entry name" value="zf-CCHC"/>
    <property type="match status" value="1"/>
</dbReference>
<dbReference type="Gene3D" id="3.60.10.10">
    <property type="entry name" value="Endonuclease/exonuclease/phosphatase"/>
    <property type="match status" value="1"/>
</dbReference>
<feature type="domain" description="CCHC-type" evidence="2">
    <location>
        <begin position="46"/>
        <end position="61"/>
    </location>
</feature>
<dbReference type="AlphaFoldDB" id="A0AAW1IXI1"/>
<name>A0AAW1IXI1_POPJA</name>
<dbReference type="InterPro" id="IPR036691">
    <property type="entry name" value="Endo/exonu/phosph_ase_sf"/>
</dbReference>
<dbReference type="Gene3D" id="4.10.60.10">
    <property type="entry name" value="Zinc finger, CCHC-type"/>
    <property type="match status" value="1"/>
</dbReference>
<keyword evidence="1" id="KW-0862">Zinc</keyword>
<proteinExistence type="predicted"/>
<dbReference type="SUPFAM" id="SSF56219">
    <property type="entry name" value="DNase I-like"/>
    <property type="match status" value="1"/>
</dbReference>
<gene>
    <name evidence="3" type="ORF">QE152_g33383</name>
</gene>
<evidence type="ECO:0000313" key="3">
    <source>
        <dbReference type="EMBL" id="KAK9694644.1"/>
    </source>
</evidence>
<dbReference type="EMBL" id="JASPKY010000506">
    <property type="protein sequence ID" value="KAK9694644.1"/>
    <property type="molecule type" value="Genomic_DNA"/>
</dbReference>
<evidence type="ECO:0000313" key="4">
    <source>
        <dbReference type="Proteomes" id="UP001458880"/>
    </source>
</evidence>
<dbReference type="SUPFAM" id="SSF57756">
    <property type="entry name" value="Retrovirus zinc finger-like domains"/>
    <property type="match status" value="1"/>
</dbReference>
<evidence type="ECO:0000256" key="1">
    <source>
        <dbReference type="PROSITE-ProRule" id="PRU00047"/>
    </source>
</evidence>
<dbReference type="Proteomes" id="UP001458880">
    <property type="component" value="Unassembled WGS sequence"/>
</dbReference>
<keyword evidence="1" id="KW-0479">Metal-binding</keyword>
<keyword evidence="1" id="KW-0863">Zinc-finger</keyword>
<dbReference type="GO" id="GO:0003676">
    <property type="term" value="F:nucleic acid binding"/>
    <property type="evidence" value="ECO:0007669"/>
    <property type="project" value="InterPro"/>
</dbReference>
<comment type="caution">
    <text evidence="3">The sequence shown here is derived from an EMBL/GenBank/DDBJ whole genome shotgun (WGS) entry which is preliminary data.</text>
</comment>
<dbReference type="InterPro" id="IPR001878">
    <property type="entry name" value="Znf_CCHC"/>
</dbReference>
<dbReference type="PROSITE" id="PS50158">
    <property type="entry name" value="ZF_CCHC"/>
    <property type="match status" value="2"/>
</dbReference>
<accession>A0AAW1IXI1</accession>
<keyword evidence="4" id="KW-1185">Reference proteome</keyword>
<reference evidence="3 4" key="1">
    <citation type="journal article" date="2024" name="BMC Genomics">
        <title>De novo assembly and annotation of Popillia japonica's genome with initial clues to its potential as an invasive pest.</title>
        <authorList>
            <person name="Cucini C."/>
            <person name="Boschi S."/>
            <person name="Funari R."/>
            <person name="Cardaioli E."/>
            <person name="Iannotti N."/>
            <person name="Marturano G."/>
            <person name="Paoli F."/>
            <person name="Bruttini M."/>
            <person name="Carapelli A."/>
            <person name="Frati F."/>
            <person name="Nardi F."/>
        </authorList>
    </citation>
    <scope>NUCLEOTIDE SEQUENCE [LARGE SCALE GENOMIC DNA]</scope>
    <source>
        <strain evidence="3">DMR45628</strain>
    </source>
</reference>
<organism evidence="3 4">
    <name type="scientific">Popillia japonica</name>
    <name type="common">Japanese beetle</name>
    <dbReference type="NCBI Taxonomy" id="7064"/>
    <lineage>
        <taxon>Eukaryota</taxon>
        <taxon>Metazoa</taxon>
        <taxon>Ecdysozoa</taxon>
        <taxon>Arthropoda</taxon>
        <taxon>Hexapoda</taxon>
        <taxon>Insecta</taxon>
        <taxon>Pterygota</taxon>
        <taxon>Neoptera</taxon>
        <taxon>Endopterygota</taxon>
        <taxon>Coleoptera</taxon>
        <taxon>Polyphaga</taxon>
        <taxon>Scarabaeiformia</taxon>
        <taxon>Scarabaeidae</taxon>
        <taxon>Rutelinae</taxon>
        <taxon>Popillia</taxon>
    </lineage>
</organism>
<dbReference type="SMART" id="SM00343">
    <property type="entry name" value="ZnF_C2HC"/>
    <property type="match status" value="3"/>
</dbReference>
<dbReference type="InterPro" id="IPR036875">
    <property type="entry name" value="Znf_CCHC_sf"/>
</dbReference>
<sequence>MPGRNVLLKLGRVKIGWVGCRIRERVEVTRCFKLGCRIRERVEVTRCFKCLEFGHRRKDCKGQDRSDLCLNCNQTGHTAKDCASENFCPVCQKTGHRADSTKCLKFRELLRAQISANIKVLQTNLGRGRAAHDILYTLACEKDIDIAIISEPNINISLAHKFIMDKKRNVAIYIRNKNSPQVHHG</sequence>